<evidence type="ECO:0000256" key="5">
    <source>
        <dbReference type="ARBA" id="ARBA00022989"/>
    </source>
</evidence>
<evidence type="ECO:0000256" key="3">
    <source>
        <dbReference type="ARBA" id="ARBA00022475"/>
    </source>
</evidence>
<feature type="transmembrane region" description="Helical" evidence="7">
    <location>
        <begin position="73"/>
        <end position="92"/>
    </location>
</feature>
<feature type="transmembrane region" description="Helical" evidence="7">
    <location>
        <begin position="253"/>
        <end position="273"/>
    </location>
</feature>
<reference evidence="9 10" key="1">
    <citation type="journal article" date="2019" name="Extremophiles">
        <title>Biogeography of thermophiles and predominance of Thermus scotoductus in domestic water heaters.</title>
        <authorList>
            <person name="Wilpiszeski R.L."/>
            <person name="Zhang Z."/>
            <person name="House C.H."/>
        </authorList>
    </citation>
    <scope>NUCLEOTIDE SEQUENCE [LARGE SCALE GENOMIC DNA]</scope>
    <source>
        <strain evidence="9 10">12_S12</strain>
    </source>
</reference>
<feature type="transmembrane region" description="Helical" evidence="7">
    <location>
        <begin position="170"/>
        <end position="188"/>
    </location>
</feature>
<evidence type="ECO:0000256" key="1">
    <source>
        <dbReference type="ARBA" id="ARBA00004651"/>
    </source>
</evidence>
<comment type="subcellular location">
    <subcellularLocation>
        <location evidence="1">Cell membrane</location>
        <topology evidence="1">Multi-pass membrane protein</topology>
    </subcellularLocation>
</comment>
<dbReference type="Proteomes" id="UP000287962">
    <property type="component" value="Unassembled WGS sequence"/>
</dbReference>
<sequence length="316" mass="34894">MKKWRYASGQLGLTLVSESFGTYLAFFYLEKLGLSAAFYALARTVYALWDAINDPLFGHLSDRTKTRLGRRRPWLLVGVPLFLLFYLLVFWVPDWARSPQVLPYYFAVGIVLYETMATVVWTNYGALFPEMFRGLGERAGAAALKRGTELFGLILGIALAPLVYAQVGFLGMALLFAGLALMAFSWFFPGIQEDPRAESGLGLRESFRLVLANRAFWVAALVGLLFEFGRMVIQTGMAFYAKHSLGLPEGATTFLFAAVFLVAIPSVFLWGRLARTLGGKRAWRLAHLLMGVAALLLFLPQSLLLAILVGALVGVG</sequence>
<protein>
    <submittedName>
        <fullName evidence="9">MFS transporter</fullName>
    </submittedName>
</protein>
<evidence type="ECO:0000256" key="2">
    <source>
        <dbReference type="ARBA" id="ARBA00022448"/>
    </source>
</evidence>
<feature type="transmembrane region" description="Helical" evidence="7">
    <location>
        <begin position="104"/>
        <end position="126"/>
    </location>
</feature>
<organism evidence="9 10">
    <name type="scientific">Thermus scotoductus</name>
    <dbReference type="NCBI Taxonomy" id="37636"/>
    <lineage>
        <taxon>Bacteria</taxon>
        <taxon>Thermotogati</taxon>
        <taxon>Deinococcota</taxon>
        <taxon>Deinococci</taxon>
        <taxon>Thermales</taxon>
        <taxon>Thermaceae</taxon>
        <taxon>Thermus</taxon>
    </lineage>
</organism>
<dbReference type="Gene3D" id="1.20.1250.20">
    <property type="entry name" value="MFS general substrate transporter like domains"/>
    <property type="match status" value="2"/>
</dbReference>
<proteinExistence type="predicted"/>
<gene>
    <name evidence="9" type="ORF">CSW25_01415</name>
</gene>
<accession>A0ABY0AKT5</accession>
<dbReference type="Pfam" id="PF13347">
    <property type="entry name" value="MFS_2"/>
    <property type="match status" value="1"/>
</dbReference>
<keyword evidence="5 7" id="KW-1133">Transmembrane helix</keyword>
<evidence type="ECO:0000256" key="4">
    <source>
        <dbReference type="ARBA" id="ARBA00022692"/>
    </source>
</evidence>
<evidence type="ECO:0000313" key="10">
    <source>
        <dbReference type="Proteomes" id="UP000287962"/>
    </source>
</evidence>
<dbReference type="EMBL" id="PEML01000027">
    <property type="protein sequence ID" value="RTI09672.1"/>
    <property type="molecule type" value="Genomic_DNA"/>
</dbReference>
<dbReference type="InterPro" id="IPR036259">
    <property type="entry name" value="MFS_trans_sf"/>
</dbReference>
<feature type="non-terminal residue" evidence="9">
    <location>
        <position position="316"/>
    </location>
</feature>
<dbReference type="PANTHER" id="PTHR11328">
    <property type="entry name" value="MAJOR FACILITATOR SUPERFAMILY DOMAIN-CONTAINING PROTEIN"/>
    <property type="match status" value="1"/>
</dbReference>
<dbReference type="PROSITE" id="PS50850">
    <property type="entry name" value="MFS"/>
    <property type="match status" value="1"/>
</dbReference>
<dbReference type="InterPro" id="IPR018043">
    <property type="entry name" value="Na/Gal_symport_CS"/>
</dbReference>
<keyword evidence="10" id="KW-1185">Reference proteome</keyword>
<feature type="domain" description="Major facilitator superfamily (MFS) profile" evidence="8">
    <location>
        <begin position="215"/>
        <end position="316"/>
    </location>
</feature>
<feature type="transmembrane region" description="Helical" evidence="7">
    <location>
        <begin position="285"/>
        <end position="313"/>
    </location>
</feature>
<dbReference type="SUPFAM" id="SSF103473">
    <property type="entry name" value="MFS general substrate transporter"/>
    <property type="match status" value="1"/>
</dbReference>
<dbReference type="PROSITE" id="PS00872">
    <property type="entry name" value="NA_GALACTOSIDE_SYMP"/>
    <property type="match status" value="1"/>
</dbReference>
<keyword evidence="3" id="KW-1003">Cell membrane</keyword>
<feature type="transmembrane region" description="Helical" evidence="7">
    <location>
        <begin position="147"/>
        <end position="164"/>
    </location>
</feature>
<evidence type="ECO:0000259" key="8">
    <source>
        <dbReference type="PROSITE" id="PS50850"/>
    </source>
</evidence>
<keyword evidence="4 7" id="KW-0812">Transmembrane</keyword>
<dbReference type="RefSeq" id="WP_126199785.1">
    <property type="nucleotide sequence ID" value="NZ_PELS01000278.1"/>
</dbReference>
<feature type="transmembrane region" description="Helical" evidence="7">
    <location>
        <begin position="209"/>
        <end position="233"/>
    </location>
</feature>
<name>A0ABY0AKT5_THESC</name>
<dbReference type="PANTHER" id="PTHR11328:SF24">
    <property type="entry name" value="MAJOR FACILITATOR SUPERFAMILY (MFS) PROFILE DOMAIN-CONTAINING PROTEIN"/>
    <property type="match status" value="1"/>
</dbReference>
<keyword evidence="6 7" id="KW-0472">Membrane</keyword>
<comment type="caution">
    <text evidence="9">The sequence shown here is derived from an EMBL/GenBank/DDBJ whole genome shotgun (WGS) entry which is preliminary data.</text>
</comment>
<dbReference type="InterPro" id="IPR020846">
    <property type="entry name" value="MFS_dom"/>
</dbReference>
<evidence type="ECO:0000256" key="6">
    <source>
        <dbReference type="ARBA" id="ARBA00023136"/>
    </source>
</evidence>
<evidence type="ECO:0000256" key="7">
    <source>
        <dbReference type="SAM" id="Phobius"/>
    </source>
</evidence>
<keyword evidence="2" id="KW-0813">Transport</keyword>
<evidence type="ECO:0000313" key="9">
    <source>
        <dbReference type="EMBL" id="RTI09672.1"/>
    </source>
</evidence>
<dbReference type="InterPro" id="IPR039672">
    <property type="entry name" value="MFS_2"/>
</dbReference>